<evidence type="ECO:0000313" key="1">
    <source>
        <dbReference type="EMBL" id="WPC22367.1"/>
    </source>
</evidence>
<organism evidence="1 2">
    <name type="scientific">Pediococcus inopinatus</name>
    <dbReference type="NCBI Taxonomy" id="114090"/>
    <lineage>
        <taxon>Bacteria</taxon>
        <taxon>Bacillati</taxon>
        <taxon>Bacillota</taxon>
        <taxon>Bacilli</taxon>
        <taxon>Lactobacillales</taxon>
        <taxon>Lactobacillaceae</taxon>
        <taxon>Pediococcus</taxon>
    </lineage>
</organism>
<proteinExistence type="predicted"/>
<evidence type="ECO:0008006" key="3">
    <source>
        <dbReference type="Google" id="ProtNLM"/>
    </source>
</evidence>
<reference evidence="2" key="1">
    <citation type="submission" date="2024-06" db="EMBL/GenBank/DDBJ databases">
        <authorList>
            <person name="Chang H.C."/>
            <person name="Mun S.Y."/>
        </authorList>
    </citation>
    <scope>NUCLEOTIDE SEQUENCE [LARGE SCALE GENOMIC DNA]</scope>
    <source>
        <strain evidence="2">KT1</strain>
    </source>
</reference>
<dbReference type="EMBL" id="CP104778">
    <property type="protein sequence ID" value="WPC22367.1"/>
    <property type="molecule type" value="Genomic_DNA"/>
</dbReference>
<keyword evidence="2" id="KW-1185">Reference proteome</keyword>
<sequence>MINTYIQDYTNTFIVHGHEYEVTSPARFSSDNDEIIDDMTLDDRAVEKLDYRWDS</sequence>
<accession>A0ABZ0Q8B6</accession>
<protein>
    <recommendedName>
        <fullName evidence="3">Calcineurin-like phosphoesterase domain-containing protein</fullName>
    </recommendedName>
</protein>
<gene>
    <name evidence="1" type="ORF">N6G96_03900</name>
</gene>
<dbReference type="RefSeq" id="WP_323709098.1">
    <property type="nucleotide sequence ID" value="NZ_CP104778.1"/>
</dbReference>
<name>A0ABZ0Q8B6_9LACO</name>
<dbReference type="Proteomes" id="UP001302696">
    <property type="component" value="Chromosome"/>
</dbReference>
<evidence type="ECO:0000313" key="2">
    <source>
        <dbReference type="Proteomes" id="UP001302696"/>
    </source>
</evidence>